<evidence type="ECO:0000259" key="1">
    <source>
        <dbReference type="SMART" id="SM00982"/>
    </source>
</evidence>
<evidence type="ECO:0000313" key="3">
    <source>
        <dbReference type="Proteomes" id="UP000010792"/>
    </source>
</evidence>
<evidence type="ECO:0000313" key="2">
    <source>
        <dbReference type="EMBL" id="CCF20782.1"/>
    </source>
</evidence>
<dbReference type="GO" id="GO:0006281">
    <property type="term" value="P:DNA repair"/>
    <property type="evidence" value="ECO:0007669"/>
    <property type="project" value="InterPro"/>
</dbReference>
<dbReference type="AlphaFoldDB" id="L0NKG4"/>
<dbReference type="InterPro" id="IPR037235">
    <property type="entry name" value="TRCF-like_C_D7"/>
</dbReference>
<dbReference type="SUPFAM" id="SSF143517">
    <property type="entry name" value="TRCF domain-like"/>
    <property type="match status" value="1"/>
</dbReference>
<keyword evidence="3" id="KW-1185">Reference proteome</keyword>
<reference evidence="2 3" key="1">
    <citation type="journal article" date="2013" name="Genome Biol. Evol.">
        <title>Life in an arsenic-containing gold mine: genome and physiology of the autotrophic arsenite-oxidizing bacterium rhizobium sp. NT-26.</title>
        <authorList>
            <person name="Andres J."/>
            <person name="Arsene-Ploetze F."/>
            <person name="Barbe V."/>
            <person name="Brochier-Armanet C."/>
            <person name="Cleiss-Arnold J."/>
            <person name="Coppee J.Y."/>
            <person name="Dillies M.A."/>
            <person name="Geist"/>
            <person name="L"/>
            <person name="Joublin A."/>
            <person name="Koechler S."/>
            <person name="Lassalle F."/>
            <person name="Marchal M."/>
            <person name="Medigue C."/>
            <person name="Muller D."/>
            <person name="Nesme X."/>
            <person name="Plewniak F."/>
            <person name="Proux C."/>
            <person name="Ramirez-Bahena M.H."/>
            <person name="Schenowitz C."/>
            <person name="Sismeiro O."/>
            <person name="Vallenet D."/>
            <person name="Santini J.M."/>
            <person name="Bertin P.N."/>
        </authorList>
    </citation>
    <scope>NUCLEOTIDE SEQUENCE [LARGE SCALE GENOMIC DNA]</scope>
    <source>
        <strain evidence="2 3">NT-26</strain>
    </source>
</reference>
<dbReference type="Pfam" id="PF03461">
    <property type="entry name" value="TRCF"/>
    <property type="match status" value="1"/>
</dbReference>
<organism evidence="2 3">
    <name type="scientific">Pseudorhizobium banfieldiae</name>
    <dbReference type="NCBI Taxonomy" id="1125847"/>
    <lineage>
        <taxon>Bacteria</taxon>
        <taxon>Pseudomonadati</taxon>
        <taxon>Pseudomonadota</taxon>
        <taxon>Alphaproteobacteria</taxon>
        <taxon>Hyphomicrobiales</taxon>
        <taxon>Rhizobiaceae</taxon>
        <taxon>Rhizobium/Agrobacterium group</taxon>
        <taxon>Pseudorhizobium</taxon>
    </lineage>
</organism>
<sequence>MNRDSGSAEFGQVNLILLTEEGAELPEDTRLRLLTLVENDRLGSGLAISLRELELRGGGDLAGEDQAGHIKAIGIGLYQKLLASAVSKSRRQTEGSSPRATLTLGVAGTIPADYVSNAAVRPNLYARLLRASAPNEMDDLEEEFEDRFGELPQEVALLLRTTRLQLAAARLGFARLEAGPEALAITLTHEAPAKVSD</sequence>
<dbReference type="Gene3D" id="3.90.1150.50">
    <property type="entry name" value="Transcription-repair-coupling factor, D7 domain"/>
    <property type="match status" value="1"/>
</dbReference>
<dbReference type="EMBL" id="FO082820">
    <property type="protein sequence ID" value="CCF20782.1"/>
    <property type="molecule type" value="Genomic_DNA"/>
</dbReference>
<gene>
    <name evidence="2" type="ORF">NT26_3058</name>
</gene>
<dbReference type="InterPro" id="IPR027417">
    <property type="entry name" value="P-loop_NTPase"/>
</dbReference>
<dbReference type="InterPro" id="IPR005118">
    <property type="entry name" value="TRCF_C"/>
</dbReference>
<accession>L0NKG4</accession>
<dbReference type="Gene3D" id="3.40.50.300">
    <property type="entry name" value="P-loop containing nucleotide triphosphate hydrolases"/>
    <property type="match status" value="1"/>
</dbReference>
<dbReference type="Proteomes" id="UP000010792">
    <property type="component" value="Chromosome"/>
</dbReference>
<dbReference type="KEGG" id="rht:NT26_3058"/>
<protein>
    <recommendedName>
        <fullName evidence="1">Transcription-repair-coupling factor C-terminal domain-containing protein</fullName>
    </recommendedName>
</protein>
<proteinExistence type="predicted"/>
<feature type="domain" description="Transcription-repair-coupling factor C-terminal" evidence="1">
    <location>
        <begin position="103"/>
        <end position="197"/>
    </location>
</feature>
<name>L0NKG4_9HYPH</name>
<dbReference type="SMART" id="SM00982">
    <property type="entry name" value="TRCF"/>
    <property type="match status" value="1"/>
</dbReference>
<dbReference type="RefSeq" id="WP_052639746.1">
    <property type="nucleotide sequence ID" value="NZ_FO082820.1"/>
</dbReference>
<dbReference type="STRING" id="1125847.NT26_3058"/>